<evidence type="ECO:0000259" key="2">
    <source>
        <dbReference type="PROSITE" id="PS51178"/>
    </source>
</evidence>
<sequence length="196" mass="22118">MSLKNFLTSKAFLKQIIIAVVITVLLVIAVMKWLNYYTNHDQKIPVPDLTKQTVDKAEKELEALTLNYVILDTVDYRPDFPPYSIVQQDPLPKVNVKENRKIYIKLNAGGYNDIDLPELVQKTKRSAESILKSVGLEVGEITYKPYLAEDVVLEVRQKGKRLSAGDKVKKASKVDLVLGDGKTGYHISDEDRANMP</sequence>
<dbReference type="Proteomes" id="UP001629059">
    <property type="component" value="Unassembled WGS sequence"/>
</dbReference>
<dbReference type="CDD" id="cd06577">
    <property type="entry name" value="PASTA_pknB"/>
    <property type="match status" value="2"/>
</dbReference>
<evidence type="ECO:0000256" key="1">
    <source>
        <dbReference type="SAM" id="Phobius"/>
    </source>
</evidence>
<proteinExistence type="predicted"/>
<organism evidence="3 4">
    <name type="scientific">Flavobacterium rhizophilum</name>
    <dbReference type="NCBI Taxonomy" id="3163296"/>
    <lineage>
        <taxon>Bacteria</taxon>
        <taxon>Pseudomonadati</taxon>
        <taxon>Bacteroidota</taxon>
        <taxon>Flavobacteriia</taxon>
        <taxon>Flavobacteriales</taxon>
        <taxon>Flavobacteriaceae</taxon>
        <taxon>Flavobacterium</taxon>
    </lineage>
</organism>
<keyword evidence="1" id="KW-0472">Membrane</keyword>
<keyword evidence="1" id="KW-1133">Transmembrane helix</keyword>
<comment type="caution">
    <text evidence="3">The sequence shown here is derived from an EMBL/GenBank/DDBJ whole genome shotgun (WGS) entry which is preliminary data.</text>
</comment>
<dbReference type="SUPFAM" id="SSF54184">
    <property type="entry name" value="Penicillin-binding protein 2x (pbp-2x), c-terminal domain"/>
    <property type="match status" value="1"/>
</dbReference>
<evidence type="ECO:0000313" key="4">
    <source>
        <dbReference type="Proteomes" id="UP001629059"/>
    </source>
</evidence>
<feature type="transmembrane region" description="Helical" evidence="1">
    <location>
        <begin position="12"/>
        <end position="34"/>
    </location>
</feature>
<dbReference type="EMBL" id="JBELQB010000016">
    <property type="protein sequence ID" value="MFL9839111.1"/>
    <property type="molecule type" value="Genomic_DNA"/>
</dbReference>
<keyword evidence="1" id="KW-0812">Transmembrane</keyword>
<evidence type="ECO:0000313" key="3">
    <source>
        <dbReference type="EMBL" id="MFL9839111.1"/>
    </source>
</evidence>
<dbReference type="PROSITE" id="PS51178">
    <property type="entry name" value="PASTA"/>
    <property type="match status" value="1"/>
</dbReference>
<dbReference type="InterPro" id="IPR005543">
    <property type="entry name" value="PASTA_dom"/>
</dbReference>
<dbReference type="Gene3D" id="3.30.10.20">
    <property type="match status" value="2"/>
</dbReference>
<reference evidence="3 4" key="1">
    <citation type="submission" date="2024-06" db="EMBL/GenBank/DDBJ databases">
        <authorList>
            <person name="Kaempfer P."/>
            <person name="Viver T."/>
        </authorList>
    </citation>
    <scope>NUCLEOTIDE SEQUENCE [LARGE SCALE GENOMIC DNA]</scope>
    <source>
        <strain evidence="3 4">ST-75</strain>
    </source>
</reference>
<keyword evidence="4" id="KW-1185">Reference proteome</keyword>
<accession>A0ABW8YFU9</accession>
<name>A0ABW8YFU9_9FLAO</name>
<dbReference type="Pfam" id="PF03793">
    <property type="entry name" value="PASTA"/>
    <property type="match status" value="1"/>
</dbReference>
<gene>
    <name evidence="3" type="ORF">ABS768_16505</name>
</gene>
<dbReference type="RefSeq" id="WP_408076064.1">
    <property type="nucleotide sequence ID" value="NZ_JBELQB010000016.1"/>
</dbReference>
<dbReference type="SMART" id="SM00740">
    <property type="entry name" value="PASTA"/>
    <property type="match status" value="2"/>
</dbReference>
<feature type="domain" description="PASTA" evidence="2">
    <location>
        <begin position="40"/>
        <end position="108"/>
    </location>
</feature>
<protein>
    <submittedName>
        <fullName evidence="3">PASTA domain-containing protein</fullName>
    </submittedName>
</protein>